<dbReference type="Gene3D" id="1.20.120.450">
    <property type="entry name" value="dinb family like domain"/>
    <property type="match status" value="1"/>
</dbReference>
<feature type="domain" description="Mycothiol-dependent maleylpyruvate isomerase metal-binding" evidence="2">
    <location>
        <begin position="5"/>
        <end position="151"/>
    </location>
</feature>
<dbReference type="InterPro" id="IPR034660">
    <property type="entry name" value="DinB/YfiT-like"/>
</dbReference>
<evidence type="ECO:0000313" key="4">
    <source>
        <dbReference type="Proteomes" id="UP001214441"/>
    </source>
</evidence>
<gene>
    <name evidence="3" type="ORF">NMN56_004685</name>
</gene>
<dbReference type="InterPro" id="IPR017517">
    <property type="entry name" value="Maleyloyr_isom"/>
</dbReference>
<dbReference type="Pfam" id="PF11716">
    <property type="entry name" value="MDMPI_N"/>
    <property type="match status" value="1"/>
</dbReference>
<dbReference type="SUPFAM" id="SSF109854">
    <property type="entry name" value="DinB/YfiT-like putative metalloenzymes"/>
    <property type="match status" value="1"/>
</dbReference>
<organism evidence="3 4">
    <name type="scientific">Streptomyces iconiensis</name>
    <dbReference type="NCBI Taxonomy" id="1384038"/>
    <lineage>
        <taxon>Bacteria</taxon>
        <taxon>Bacillati</taxon>
        <taxon>Actinomycetota</taxon>
        <taxon>Actinomycetes</taxon>
        <taxon>Kitasatosporales</taxon>
        <taxon>Streptomycetaceae</taxon>
        <taxon>Streptomyces</taxon>
    </lineage>
</organism>
<accession>A0ABT6ZQZ0</accession>
<dbReference type="RefSeq" id="WP_283742477.1">
    <property type="nucleotide sequence ID" value="NZ_JANCPR020000004.1"/>
</dbReference>
<dbReference type="NCBIfam" id="TIGR03083">
    <property type="entry name" value="maleylpyruvate isomerase family mycothiol-dependent enzyme"/>
    <property type="match status" value="1"/>
</dbReference>
<proteinExistence type="predicted"/>
<comment type="caution">
    <text evidence="3">The sequence shown here is derived from an EMBL/GenBank/DDBJ whole genome shotgun (WGS) entry which is preliminary data.</text>
</comment>
<dbReference type="InterPro" id="IPR024344">
    <property type="entry name" value="MDMPI_metal-binding"/>
</dbReference>
<protein>
    <submittedName>
        <fullName evidence="3">TIGR03086 family metal-binding protein</fullName>
    </submittedName>
</protein>
<evidence type="ECO:0000313" key="3">
    <source>
        <dbReference type="EMBL" id="MDJ1131262.1"/>
    </source>
</evidence>
<feature type="region of interest" description="Disordered" evidence="1">
    <location>
        <begin position="53"/>
        <end position="96"/>
    </location>
</feature>
<keyword evidence="4" id="KW-1185">Reference proteome</keyword>
<dbReference type="EMBL" id="JANCPR020000004">
    <property type="protein sequence ID" value="MDJ1131262.1"/>
    <property type="molecule type" value="Genomic_DNA"/>
</dbReference>
<dbReference type="Proteomes" id="UP001214441">
    <property type="component" value="Unassembled WGS sequence"/>
</dbReference>
<dbReference type="NCBIfam" id="TIGR03086">
    <property type="entry name" value="TIGR03086 family metal-binding protein"/>
    <property type="match status" value="1"/>
</dbReference>
<evidence type="ECO:0000259" key="2">
    <source>
        <dbReference type="Pfam" id="PF11716"/>
    </source>
</evidence>
<name>A0ABT6ZQZ0_9ACTN</name>
<evidence type="ECO:0000256" key="1">
    <source>
        <dbReference type="SAM" id="MobiDB-lite"/>
    </source>
</evidence>
<sequence length="209" mass="21957">MIDLKPACRQMIGLLASVGDEQLTKPTPCSEYTVRDLIAHFEEAARGLAAIARGDSGEGEGGGGGTESTASAESVPAPVTESVPAAESAATMGPGDQWRERVATSVRVLGDAWSEPGAWVGRTDGPGVELANELWGKIALTEMVVHGWDMARATDQPFALPHETLRACFDHVVEFVPKAPVEGLWGPTVEVPADAPLLDQLVGLTGRHP</sequence>
<dbReference type="InterPro" id="IPR017520">
    <property type="entry name" value="CHP03086"/>
</dbReference>
<reference evidence="3 4" key="1">
    <citation type="submission" date="2023-05" db="EMBL/GenBank/DDBJ databases">
        <title>Streptantibioticus silvisoli sp. nov., acidotolerant actinomycetes 1 from pine litter.</title>
        <authorList>
            <person name="Swiecimska M."/>
            <person name="Golinska P."/>
            <person name="Sangal V."/>
            <person name="Wachnowicz B."/>
            <person name="Goodfellow M."/>
        </authorList>
    </citation>
    <scope>NUCLEOTIDE SEQUENCE [LARGE SCALE GENOMIC DNA]</scope>
    <source>
        <strain evidence="3 4">DSM 42109</strain>
    </source>
</reference>